<sequence>MNIPVEERTPYKDLTTQIEIQEIVGQGAFSTVHRGKWVDTRGTLRIVAVKILRPANNKNNEDETQLMQRRLNRESRLWGSVDHPYVLRFLGIYQPEPSLSAMVSSFCPQGNVVTFLKNRPNINRPLMISRISQGLNYLHSRNIIHGDLKGNNVLIQDETGIPLLSDFGRSRLLEVHGVYTTAFAGASRYLAPELMAPPDTYTQAEQDNFTPNLTKESDVYGFGMVGLEILTDKIPFAHIKLDTMIVIMVNRGRKPARPQGLGRYHDKAWDVLDRCWEGQPASRPVIAAIVRDMPVSDNLPGRNH</sequence>
<comment type="caution">
    <text evidence="7">The sequence shown here is derived from an EMBL/GenBank/DDBJ whole genome shotgun (WGS) entry which is preliminary data.</text>
</comment>
<organism evidence="7 8">
    <name type="scientific">Collybia nuda</name>
    <dbReference type="NCBI Taxonomy" id="64659"/>
    <lineage>
        <taxon>Eukaryota</taxon>
        <taxon>Fungi</taxon>
        <taxon>Dikarya</taxon>
        <taxon>Basidiomycota</taxon>
        <taxon>Agaricomycotina</taxon>
        <taxon>Agaricomycetes</taxon>
        <taxon>Agaricomycetidae</taxon>
        <taxon>Agaricales</taxon>
        <taxon>Tricholomatineae</taxon>
        <taxon>Clitocybaceae</taxon>
        <taxon>Collybia</taxon>
    </lineage>
</organism>
<dbReference type="Gene3D" id="1.10.510.10">
    <property type="entry name" value="Transferase(Phosphotransferase) domain 1"/>
    <property type="match status" value="1"/>
</dbReference>
<protein>
    <submittedName>
        <fullName evidence="7">Kinase-like domain-containing protein</fullName>
    </submittedName>
</protein>
<dbReference type="InterPro" id="IPR001245">
    <property type="entry name" value="Ser-Thr/Tyr_kinase_cat_dom"/>
</dbReference>
<dbReference type="Proteomes" id="UP000807353">
    <property type="component" value="Unassembled WGS sequence"/>
</dbReference>
<dbReference type="InterPro" id="IPR051681">
    <property type="entry name" value="Ser/Thr_Kinases-Pseudokinases"/>
</dbReference>
<gene>
    <name evidence="7" type="ORF">BDZ94DRAFT_1250859</name>
</gene>
<comment type="similarity">
    <text evidence="5">Belongs to the protein kinase superfamily.</text>
</comment>
<evidence type="ECO:0000256" key="1">
    <source>
        <dbReference type="ARBA" id="ARBA00022527"/>
    </source>
</evidence>
<evidence type="ECO:0000313" key="8">
    <source>
        <dbReference type="Proteomes" id="UP000807353"/>
    </source>
</evidence>
<evidence type="ECO:0000256" key="3">
    <source>
        <dbReference type="ARBA" id="ARBA00022840"/>
    </source>
</evidence>
<name>A0A9P5YBC0_9AGAR</name>
<evidence type="ECO:0000313" key="7">
    <source>
        <dbReference type="EMBL" id="KAF9466818.1"/>
    </source>
</evidence>
<keyword evidence="7" id="KW-0418">Kinase</keyword>
<dbReference type="SMART" id="SM00220">
    <property type="entry name" value="S_TKc"/>
    <property type="match status" value="1"/>
</dbReference>
<keyword evidence="2 4" id="KW-0547">Nucleotide-binding</keyword>
<dbReference type="PROSITE" id="PS00108">
    <property type="entry name" value="PROTEIN_KINASE_ST"/>
    <property type="match status" value="1"/>
</dbReference>
<dbReference type="PROSITE" id="PS50011">
    <property type="entry name" value="PROTEIN_KINASE_DOM"/>
    <property type="match status" value="1"/>
</dbReference>
<evidence type="ECO:0000259" key="6">
    <source>
        <dbReference type="PROSITE" id="PS50011"/>
    </source>
</evidence>
<dbReference type="GO" id="GO:0004674">
    <property type="term" value="F:protein serine/threonine kinase activity"/>
    <property type="evidence" value="ECO:0007669"/>
    <property type="project" value="UniProtKB-KW"/>
</dbReference>
<feature type="binding site" evidence="4">
    <location>
        <position position="50"/>
    </location>
    <ligand>
        <name>ATP</name>
        <dbReference type="ChEBI" id="CHEBI:30616"/>
    </ligand>
</feature>
<dbReference type="PROSITE" id="PS00107">
    <property type="entry name" value="PROTEIN_KINASE_ATP"/>
    <property type="match status" value="1"/>
</dbReference>
<reference evidence="7" key="1">
    <citation type="submission" date="2020-11" db="EMBL/GenBank/DDBJ databases">
        <authorList>
            <consortium name="DOE Joint Genome Institute"/>
            <person name="Ahrendt S."/>
            <person name="Riley R."/>
            <person name="Andreopoulos W."/>
            <person name="Labutti K."/>
            <person name="Pangilinan J."/>
            <person name="Ruiz-Duenas F.J."/>
            <person name="Barrasa J.M."/>
            <person name="Sanchez-Garcia M."/>
            <person name="Camarero S."/>
            <person name="Miyauchi S."/>
            <person name="Serrano A."/>
            <person name="Linde D."/>
            <person name="Babiker R."/>
            <person name="Drula E."/>
            <person name="Ayuso-Fernandez I."/>
            <person name="Pacheco R."/>
            <person name="Padilla G."/>
            <person name="Ferreira P."/>
            <person name="Barriuso J."/>
            <person name="Kellner H."/>
            <person name="Castanera R."/>
            <person name="Alfaro M."/>
            <person name="Ramirez L."/>
            <person name="Pisabarro A.G."/>
            <person name="Kuo A."/>
            <person name="Tritt A."/>
            <person name="Lipzen A."/>
            <person name="He G."/>
            <person name="Yan M."/>
            <person name="Ng V."/>
            <person name="Cullen D."/>
            <person name="Martin F."/>
            <person name="Rosso M.-N."/>
            <person name="Henrissat B."/>
            <person name="Hibbett D."/>
            <person name="Martinez A.T."/>
            <person name="Grigoriev I.V."/>
        </authorList>
    </citation>
    <scope>NUCLEOTIDE SEQUENCE</scope>
    <source>
        <strain evidence="7">CBS 247.69</strain>
    </source>
</reference>
<evidence type="ECO:0000256" key="4">
    <source>
        <dbReference type="PROSITE-ProRule" id="PRU10141"/>
    </source>
</evidence>
<dbReference type="InterPro" id="IPR017441">
    <property type="entry name" value="Protein_kinase_ATP_BS"/>
</dbReference>
<evidence type="ECO:0000256" key="2">
    <source>
        <dbReference type="ARBA" id="ARBA00022741"/>
    </source>
</evidence>
<keyword evidence="7" id="KW-0808">Transferase</keyword>
<dbReference type="AlphaFoldDB" id="A0A9P5YBC0"/>
<dbReference type="Pfam" id="PF07714">
    <property type="entry name" value="PK_Tyr_Ser-Thr"/>
    <property type="match status" value="1"/>
</dbReference>
<proteinExistence type="inferred from homology"/>
<keyword evidence="8" id="KW-1185">Reference proteome</keyword>
<dbReference type="PIRSF" id="PIRSF000654">
    <property type="entry name" value="Integrin-linked_kinase"/>
    <property type="match status" value="1"/>
</dbReference>
<dbReference type="InterPro" id="IPR000719">
    <property type="entry name" value="Prot_kinase_dom"/>
</dbReference>
<dbReference type="InterPro" id="IPR011009">
    <property type="entry name" value="Kinase-like_dom_sf"/>
</dbReference>
<keyword evidence="3 4" id="KW-0067">ATP-binding</keyword>
<evidence type="ECO:0000256" key="5">
    <source>
        <dbReference type="RuleBase" id="RU000304"/>
    </source>
</evidence>
<dbReference type="EMBL" id="MU150240">
    <property type="protein sequence ID" value="KAF9466818.1"/>
    <property type="molecule type" value="Genomic_DNA"/>
</dbReference>
<dbReference type="SUPFAM" id="SSF56112">
    <property type="entry name" value="Protein kinase-like (PK-like)"/>
    <property type="match status" value="1"/>
</dbReference>
<dbReference type="PANTHER" id="PTHR44329">
    <property type="entry name" value="SERINE/THREONINE-PROTEIN KINASE TNNI3K-RELATED"/>
    <property type="match status" value="1"/>
</dbReference>
<dbReference type="GO" id="GO:0005524">
    <property type="term" value="F:ATP binding"/>
    <property type="evidence" value="ECO:0007669"/>
    <property type="project" value="UniProtKB-UniRule"/>
</dbReference>
<dbReference type="InterPro" id="IPR008271">
    <property type="entry name" value="Ser/Thr_kinase_AS"/>
</dbReference>
<keyword evidence="1 5" id="KW-0723">Serine/threonine-protein kinase</keyword>
<accession>A0A9P5YBC0</accession>
<feature type="domain" description="Protein kinase" evidence="6">
    <location>
        <begin position="18"/>
        <end position="304"/>
    </location>
</feature>
<dbReference type="OrthoDB" id="5966500at2759"/>